<keyword evidence="2" id="KW-1185">Reference proteome</keyword>
<evidence type="ECO:0000313" key="3">
    <source>
        <dbReference type="RefSeq" id="XP_031760427.1"/>
    </source>
</evidence>
<dbReference type="OMA" id="ARNDSTW"/>
<dbReference type="AGR" id="Xenbase:XB-GENE-29097627"/>
<dbReference type="RefSeq" id="XP_031760427.1">
    <property type="nucleotide sequence ID" value="XM_031904567.1"/>
</dbReference>
<evidence type="ECO:0000256" key="1">
    <source>
        <dbReference type="SAM" id="MobiDB-lite"/>
    </source>
</evidence>
<dbReference type="Proteomes" id="UP000008143">
    <property type="component" value="Chromosome 6"/>
</dbReference>
<name>A0A8J1JRA9_XENTR</name>
<dbReference type="AlphaFoldDB" id="A0A8J1JRA9"/>
<organism evidence="2 3">
    <name type="scientific">Xenopus tropicalis</name>
    <name type="common">Western clawed frog</name>
    <name type="synonym">Silurana tropicalis</name>
    <dbReference type="NCBI Taxonomy" id="8364"/>
    <lineage>
        <taxon>Eukaryota</taxon>
        <taxon>Metazoa</taxon>
        <taxon>Chordata</taxon>
        <taxon>Craniata</taxon>
        <taxon>Vertebrata</taxon>
        <taxon>Euteleostomi</taxon>
        <taxon>Amphibia</taxon>
        <taxon>Batrachia</taxon>
        <taxon>Anura</taxon>
        <taxon>Pipoidea</taxon>
        <taxon>Pipidae</taxon>
        <taxon>Xenopodinae</taxon>
        <taxon>Xenopus</taxon>
        <taxon>Silurana</taxon>
    </lineage>
</organism>
<protein>
    <submittedName>
        <fullName evidence="3">Uncharacterized protein LOC116411734</fullName>
    </submittedName>
</protein>
<evidence type="ECO:0000313" key="2">
    <source>
        <dbReference type="Proteomes" id="UP000008143"/>
    </source>
</evidence>
<sequence>MGEATQEAGKVTSKPTSEDQGTTHKEEENVGKNQERSKGEEHQGKSEDHDQAETCPWGDSSGSAIYIYNRFLAEAKYDGSWMLNKDKLAALMKCLTVTKRIKVQSAKYSYFQALVEDGKAKKDQTSSLVKQVTKKLEAIGAPKQVKRKFFILTAKYLYYRSLTKGVPEEQMIQDPELQKVLIWTAKYLYFLSLINALTDEMLQFQNQQKH</sequence>
<feature type="compositionally biased region" description="Basic and acidic residues" evidence="1">
    <location>
        <begin position="21"/>
        <end position="52"/>
    </location>
</feature>
<gene>
    <name evidence="3 4" type="primary">LOC116411734</name>
</gene>
<feature type="region of interest" description="Disordered" evidence="1">
    <location>
        <begin position="1"/>
        <end position="56"/>
    </location>
</feature>
<accession>A0A8J1JRA9</accession>
<dbReference type="OrthoDB" id="10337587at2759"/>
<dbReference type="Xenbase" id="XB-GENE-29097627">
    <property type="gene designation" value="LOC116411734"/>
</dbReference>
<reference evidence="3" key="1">
    <citation type="submission" date="2025-08" db="UniProtKB">
        <authorList>
            <consortium name="RefSeq"/>
        </authorList>
    </citation>
    <scope>IDENTIFICATION</scope>
    <source>
        <strain evidence="3">Nigerian</strain>
        <tissue evidence="3">Liver and blood</tissue>
    </source>
</reference>
<dbReference type="GeneID" id="116411734"/>
<proteinExistence type="predicted"/>
<evidence type="ECO:0000313" key="4">
    <source>
        <dbReference type="Xenbase" id="XB-GENE-29097627"/>
    </source>
</evidence>
<dbReference type="KEGG" id="xtr:116411734"/>